<dbReference type="GO" id="GO:0003824">
    <property type="term" value="F:catalytic activity"/>
    <property type="evidence" value="ECO:0007669"/>
    <property type="project" value="InterPro"/>
</dbReference>
<reference evidence="2" key="1">
    <citation type="submission" date="2018-11" db="EMBL/GenBank/DDBJ databases">
        <authorList>
            <person name="Alioto T."/>
            <person name="Alioto T."/>
        </authorList>
    </citation>
    <scope>NUCLEOTIDE SEQUENCE</scope>
</reference>
<feature type="non-terminal residue" evidence="2">
    <location>
        <position position="69"/>
    </location>
</feature>
<organism evidence="2 3">
    <name type="scientific">Mytilus galloprovincialis</name>
    <name type="common">Mediterranean mussel</name>
    <dbReference type="NCBI Taxonomy" id="29158"/>
    <lineage>
        <taxon>Eukaryota</taxon>
        <taxon>Metazoa</taxon>
        <taxon>Spiralia</taxon>
        <taxon>Lophotrochozoa</taxon>
        <taxon>Mollusca</taxon>
        <taxon>Bivalvia</taxon>
        <taxon>Autobranchia</taxon>
        <taxon>Pteriomorphia</taxon>
        <taxon>Mytilida</taxon>
        <taxon>Mytiloidea</taxon>
        <taxon>Mytilidae</taxon>
        <taxon>Mytilinae</taxon>
        <taxon>Mytilus</taxon>
    </lineage>
</organism>
<dbReference type="Pfam" id="PF17677">
    <property type="entry name" value="Glyco_hydro38C2"/>
    <property type="match status" value="1"/>
</dbReference>
<sequence length="69" mass="8082">NLFVPFDVQSVEELTLGANLQLSQLHRLQWKTNQHFPDLSRQSQPVTATDNFTVLLNPMEIRTFQITWK</sequence>
<dbReference type="GO" id="GO:0030246">
    <property type="term" value="F:carbohydrate binding"/>
    <property type="evidence" value="ECO:0007669"/>
    <property type="project" value="InterPro"/>
</dbReference>
<feature type="domain" description="Glycosyl hydrolases family 38 C-terminal" evidence="1">
    <location>
        <begin position="4"/>
        <end position="64"/>
    </location>
</feature>
<dbReference type="Proteomes" id="UP000596742">
    <property type="component" value="Unassembled WGS sequence"/>
</dbReference>
<evidence type="ECO:0000313" key="3">
    <source>
        <dbReference type="Proteomes" id="UP000596742"/>
    </source>
</evidence>
<proteinExistence type="predicted"/>
<keyword evidence="3" id="KW-1185">Reference proteome</keyword>
<dbReference type="Gene3D" id="2.60.40.1360">
    <property type="match status" value="1"/>
</dbReference>
<dbReference type="EMBL" id="UYJE01006500">
    <property type="protein sequence ID" value="VDI46509.1"/>
    <property type="molecule type" value="Genomic_DNA"/>
</dbReference>
<evidence type="ECO:0000259" key="1">
    <source>
        <dbReference type="Pfam" id="PF17677"/>
    </source>
</evidence>
<name>A0A8B6F998_MYTGA</name>
<dbReference type="GO" id="GO:0005975">
    <property type="term" value="P:carbohydrate metabolic process"/>
    <property type="evidence" value="ECO:0007669"/>
    <property type="project" value="InterPro"/>
</dbReference>
<dbReference type="SUPFAM" id="SSF74650">
    <property type="entry name" value="Galactose mutarotase-like"/>
    <property type="match status" value="1"/>
</dbReference>
<evidence type="ECO:0000313" key="2">
    <source>
        <dbReference type="EMBL" id="VDI46509.1"/>
    </source>
</evidence>
<gene>
    <name evidence="2" type="ORF">MGAL_10B077756</name>
</gene>
<accession>A0A8B6F998</accession>
<dbReference type="InterPro" id="IPR011013">
    <property type="entry name" value="Gal_mutarotase_sf_dom"/>
</dbReference>
<dbReference type="OrthoDB" id="2016903at2759"/>
<dbReference type="InterPro" id="IPR041147">
    <property type="entry name" value="GH38_C"/>
</dbReference>
<comment type="caution">
    <text evidence="2">The sequence shown here is derived from an EMBL/GenBank/DDBJ whole genome shotgun (WGS) entry which is preliminary data.</text>
</comment>
<protein>
    <recommendedName>
        <fullName evidence="1">Glycosyl hydrolases family 38 C-terminal domain-containing protein</fullName>
    </recommendedName>
</protein>
<dbReference type="AlphaFoldDB" id="A0A8B6F998"/>